<gene>
    <name evidence="2" type="ORF">HNR19_003315</name>
</gene>
<dbReference type="GO" id="GO:0003677">
    <property type="term" value="F:DNA binding"/>
    <property type="evidence" value="ECO:0007669"/>
    <property type="project" value="UniProtKB-KW"/>
</dbReference>
<proteinExistence type="predicted"/>
<evidence type="ECO:0000313" key="3">
    <source>
        <dbReference type="Proteomes" id="UP000530424"/>
    </source>
</evidence>
<dbReference type="EMBL" id="JACCFP010000001">
    <property type="protein sequence ID" value="NYJ02617.1"/>
    <property type="molecule type" value="Genomic_DNA"/>
</dbReference>
<sequence>MTDPGPAASSTAFAWGDTHLQQGWRGIVLGAALLIDKLDEDLRRLHKITFEEYVALVVLSESPDGMCAGNLAVGKAVHPSRLTRLVTHMQLAGWISRDSHAGRGTDAWVRITPKGRALVERAAPDHVASIHANVIDLVHRDDFLAVARLFSHVTDALVARHPELDVRGGLTTAG</sequence>
<dbReference type="InterPro" id="IPR036388">
    <property type="entry name" value="WH-like_DNA-bd_sf"/>
</dbReference>
<accession>A0A853C5S0</accession>
<dbReference type="SMART" id="SM00347">
    <property type="entry name" value="HTH_MARR"/>
    <property type="match status" value="1"/>
</dbReference>
<keyword evidence="2" id="KW-0238">DNA-binding</keyword>
<comment type="caution">
    <text evidence="2">The sequence shown here is derived from an EMBL/GenBank/DDBJ whole genome shotgun (WGS) entry which is preliminary data.</text>
</comment>
<evidence type="ECO:0000313" key="2">
    <source>
        <dbReference type="EMBL" id="NYJ02617.1"/>
    </source>
</evidence>
<keyword evidence="3" id="KW-1185">Reference proteome</keyword>
<name>A0A853C5S0_9ACTN</name>
<dbReference type="Proteomes" id="UP000530424">
    <property type="component" value="Unassembled WGS sequence"/>
</dbReference>
<protein>
    <submittedName>
        <fullName evidence="2">DNA-binding MarR family transcriptional regulator</fullName>
    </submittedName>
</protein>
<reference evidence="2 3" key="1">
    <citation type="submission" date="2020-07" db="EMBL/GenBank/DDBJ databases">
        <title>Sequencing the genomes of 1000 actinobacteria strains.</title>
        <authorList>
            <person name="Klenk H.-P."/>
        </authorList>
    </citation>
    <scope>NUCLEOTIDE SEQUENCE [LARGE SCALE GENOMIC DNA]</scope>
    <source>
        <strain evidence="2 3">DSM 103833</strain>
    </source>
</reference>
<dbReference type="SUPFAM" id="SSF46785">
    <property type="entry name" value="Winged helix' DNA-binding domain"/>
    <property type="match status" value="1"/>
</dbReference>
<dbReference type="Gene3D" id="1.10.10.10">
    <property type="entry name" value="Winged helix-like DNA-binding domain superfamily/Winged helix DNA-binding domain"/>
    <property type="match status" value="1"/>
</dbReference>
<dbReference type="GO" id="GO:0003700">
    <property type="term" value="F:DNA-binding transcription factor activity"/>
    <property type="evidence" value="ECO:0007669"/>
    <property type="project" value="InterPro"/>
</dbReference>
<evidence type="ECO:0000259" key="1">
    <source>
        <dbReference type="SMART" id="SM00347"/>
    </source>
</evidence>
<dbReference type="AlphaFoldDB" id="A0A853C5S0"/>
<feature type="domain" description="HTH marR-type" evidence="1">
    <location>
        <begin position="40"/>
        <end position="143"/>
    </location>
</feature>
<dbReference type="InterPro" id="IPR000835">
    <property type="entry name" value="HTH_MarR-typ"/>
</dbReference>
<dbReference type="RefSeq" id="WP_246303533.1">
    <property type="nucleotide sequence ID" value="NZ_JACCFP010000001.1"/>
</dbReference>
<organism evidence="2 3">
    <name type="scientific">Nocardioides thalensis</name>
    <dbReference type="NCBI Taxonomy" id="1914755"/>
    <lineage>
        <taxon>Bacteria</taxon>
        <taxon>Bacillati</taxon>
        <taxon>Actinomycetota</taxon>
        <taxon>Actinomycetes</taxon>
        <taxon>Propionibacteriales</taxon>
        <taxon>Nocardioidaceae</taxon>
        <taxon>Nocardioides</taxon>
    </lineage>
</organism>
<dbReference type="InterPro" id="IPR036390">
    <property type="entry name" value="WH_DNA-bd_sf"/>
</dbReference>